<dbReference type="AlphaFoldDB" id="A0A8J3J2B4"/>
<protein>
    <recommendedName>
        <fullName evidence="3">Response regulatory domain-containing protein</fullName>
    </recommendedName>
</protein>
<keyword evidence="5" id="KW-1185">Reference proteome</keyword>
<evidence type="ECO:0000256" key="2">
    <source>
        <dbReference type="PROSITE-ProRule" id="PRU00169"/>
    </source>
</evidence>
<comment type="caution">
    <text evidence="4">The sequence shown here is derived from an EMBL/GenBank/DDBJ whole genome shotgun (WGS) entry which is preliminary data.</text>
</comment>
<keyword evidence="1 2" id="KW-0597">Phosphoprotein</keyword>
<name>A0A8J3J2B4_9CHLR</name>
<organism evidence="4 5">
    <name type="scientific">Reticulibacter mediterranei</name>
    <dbReference type="NCBI Taxonomy" id="2778369"/>
    <lineage>
        <taxon>Bacteria</taxon>
        <taxon>Bacillati</taxon>
        <taxon>Chloroflexota</taxon>
        <taxon>Ktedonobacteria</taxon>
        <taxon>Ktedonobacterales</taxon>
        <taxon>Reticulibacteraceae</taxon>
        <taxon>Reticulibacter</taxon>
    </lineage>
</organism>
<dbReference type="EMBL" id="BNJK01000004">
    <property type="protein sequence ID" value="GHP01053.1"/>
    <property type="molecule type" value="Genomic_DNA"/>
</dbReference>
<evidence type="ECO:0000259" key="3">
    <source>
        <dbReference type="PROSITE" id="PS50110"/>
    </source>
</evidence>
<evidence type="ECO:0000313" key="5">
    <source>
        <dbReference type="Proteomes" id="UP000597444"/>
    </source>
</evidence>
<feature type="domain" description="Response regulatory" evidence="3">
    <location>
        <begin position="11"/>
        <end position="124"/>
    </location>
</feature>
<dbReference type="SUPFAM" id="SSF52172">
    <property type="entry name" value="CheY-like"/>
    <property type="match status" value="1"/>
</dbReference>
<accession>A0A8J3J2B4</accession>
<gene>
    <name evidence="4" type="ORF">KSF_111000</name>
</gene>
<sequence length="129" mass="14579">MKLDETKSPPIILIVEDDQAIGEVISTIIVQETSYQSCIVESGNDALHLLQTLKPEVIILDYRLPDMTGIDLYDRLQASNDLRTIPVVLTSASNHQDEIEKRDILMLEKPFDIDDLLDAIHQCVFTNTK</sequence>
<dbReference type="InterPro" id="IPR001789">
    <property type="entry name" value="Sig_transdc_resp-reg_receiver"/>
</dbReference>
<reference evidence="4" key="1">
    <citation type="submission" date="2020-10" db="EMBL/GenBank/DDBJ databases">
        <title>Taxonomic study of unclassified bacteria belonging to the class Ktedonobacteria.</title>
        <authorList>
            <person name="Yabe S."/>
            <person name="Wang C.M."/>
            <person name="Zheng Y."/>
            <person name="Sakai Y."/>
            <person name="Cavaletti L."/>
            <person name="Monciardini P."/>
            <person name="Donadio S."/>
        </authorList>
    </citation>
    <scope>NUCLEOTIDE SEQUENCE</scope>
    <source>
        <strain evidence="4">ID150040</strain>
    </source>
</reference>
<dbReference type="PANTHER" id="PTHR44591:SF3">
    <property type="entry name" value="RESPONSE REGULATORY DOMAIN-CONTAINING PROTEIN"/>
    <property type="match status" value="1"/>
</dbReference>
<dbReference type="InterPro" id="IPR050595">
    <property type="entry name" value="Bact_response_regulator"/>
</dbReference>
<dbReference type="Proteomes" id="UP000597444">
    <property type="component" value="Unassembled WGS sequence"/>
</dbReference>
<evidence type="ECO:0000256" key="1">
    <source>
        <dbReference type="ARBA" id="ARBA00022553"/>
    </source>
</evidence>
<dbReference type="Pfam" id="PF00072">
    <property type="entry name" value="Response_reg"/>
    <property type="match status" value="1"/>
</dbReference>
<dbReference type="PANTHER" id="PTHR44591">
    <property type="entry name" value="STRESS RESPONSE REGULATOR PROTEIN 1"/>
    <property type="match status" value="1"/>
</dbReference>
<proteinExistence type="predicted"/>
<dbReference type="RefSeq" id="WP_220211624.1">
    <property type="nucleotide sequence ID" value="NZ_BNJK01000004.1"/>
</dbReference>
<dbReference type="PROSITE" id="PS50110">
    <property type="entry name" value="RESPONSE_REGULATORY"/>
    <property type="match status" value="1"/>
</dbReference>
<dbReference type="InterPro" id="IPR011006">
    <property type="entry name" value="CheY-like_superfamily"/>
</dbReference>
<dbReference type="Gene3D" id="3.40.50.2300">
    <property type="match status" value="1"/>
</dbReference>
<dbReference type="SMART" id="SM00448">
    <property type="entry name" value="REC"/>
    <property type="match status" value="1"/>
</dbReference>
<evidence type="ECO:0000313" key="4">
    <source>
        <dbReference type="EMBL" id="GHP01053.1"/>
    </source>
</evidence>
<feature type="modified residue" description="4-aspartylphosphate" evidence="2">
    <location>
        <position position="61"/>
    </location>
</feature>
<dbReference type="GO" id="GO:0000160">
    <property type="term" value="P:phosphorelay signal transduction system"/>
    <property type="evidence" value="ECO:0007669"/>
    <property type="project" value="InterPro"/>
</dbReference>